<feature type="chain" id="PRO_5003611838" description="Bacteriophage coat protein B" evidence="2">
    <location>
        <begin position="28"/>
        <end position="70"/>
    </location>
</feature>
<keyword evidence="1" id="KW-0812">Transmembrane</keyword>
<gene>
    <name evidence="3" type="ORF">Metal_2082</name>
</gene>
<dbReference type="EMBL" id="CM001475">
    <property type="protein sequence ID" value="EIC29839.1"/>
    <property type="molecule type" value="Genomic_DNA"/>
</dbReference>
<reference evidence="3 4" key="1">
    <citation type="journal article" date="2013" name="Genome Announc.">
        <title>Genome Sequence of the Obligate Gammaproteobacterial Methanotroph Methylomicrobium album Strain BG8.</title>
        <authorList>
            <person name="Kits K.D."/>
            <person name="Kalyuzhnaya M.G."/>
            <person name="Klotz M.G."/>
            <person name="Jetten M.S."/>
            <person name="Op den Camp H.J."/>
            <person name="Vuilleumier S."/>
            <person name="Bringel F."/>
            <person name="Dispirito A.A."/>
            <person name="Murrell J.C."/>
            <person name="Bruce D."/>
            <person name="Cheng J.F."/>
            <person name="Copeland A."/>
            <person name="Goodwin L."/>
            <person name="Hauser L."/>
            <person name="Lajus A."/>
            <person name="Land M.L."/>
            <person name="Lapidus A."/>
            <person name="Lucas S."/>
            <person name="Medigue C."/>
            <person name="Pitluck S."/>
            <person name="Woyke T."/>
            <person name="Zeytun A."/>
            <person name="Stein L.Y."/>
        </authorList>
    </citation>
    <scope>NUCLEOTIDE SEQUENCE [LARGE SCALE GENOMIC DNA]</scope>
    <source>
        <strain evidence="3 4">BG8</strain>
    </source>
</reference>
<evidence type="ECO:0000256" key="1">
    <source>
        <dbReference type="SAM" id="Phobius"/>
    </source>
</evidence>
<accession>H8GQL2</accession>
<dbReference type="STRING" id="686340.Metal_2082"/>
<feature type="signal peptide" evidence="2">
    <location>
        <begin position="1"/>
        <end position="27"/>
    </location>
</feature>
<dbReference type="AlphaFoldDB" id="H8GQL2"/>
<evidence type="ECO:0000313" key="3">
    <source>
        <dbReference type="EMBL" id="EIC29839.1"/>
    </source>
</evidence>
<sequence length="70" mass="6967">MKKLKQAFFNRYAAGAALLGATAASHADMSSDISAAFTGATSNVTLAAGGVVALVAVVTGISLIVSLLRK</sequence>
<protein>
    <recommendedName>
        <fullName evidence="5">Bacteriophage coat protein B</fullName>
    </recommendedName>
</protein>
<proteinExistence type="predicted"/>
<keyword evidence="1" id="KW-0472">Membrane</keyword>
<evidence type="ECO:0008006" key="5">
    <source>
        <dbReference type="Google" id="ProtNLM"/>
    </source>
</evidence>
<name>H8GQL2_METAL</name>
<evidence type="ECO:0000313" key="4">
    <source>
        <dbReference type="Proteomes" id="UP000005090"/>
    </source>
</evidence>
<feature type="transmembrane region" description="Helical" evidence="1">
    <location>
        <begin position="46"/>
        <end position="68"/>
    </location>
</feature>
<keyword evidence="1" id="KW-1133">Transmembrane helix</keyword>
<keyword evidence="2" id="KW-0732">Signal</keyword>
<dbReference type="HOGENOM" id="CLU_2753195_0_0_6"/>
<keyword evidence="4" id="KW-1185">Reference proteome</keyword>
<evidence type="ECO:0000256" key="2">
    <source>
        <dbReference type="SAM" id="SignalP"/>
    </source>
</evidence>
<dbReference type="RefSeq" id="WP_005372039.1">
    <property type="nucleotide sequence ID" value="NZ_CM001475.1"/>
</dbReference>
<organism evidence="3 4">
    <name type="scientific">Methylomicrobium album BG8</name>
    <dbReference type="NCBI Taxonomy" id="686340"/>
    <lineage>
        <taxon>Bacteria</taxon>
        <taxon>Pseudomonadati</taxon>
        <taxon>Pseudomonadota</taxon>
        <taxon>Gammaproteobacteria</taxon>
        <taxon>Methylococcales</taxon>
        <taxon>Methylococcaceae</taxon>
        <taxon>Methylomicrobium</taxon>
    </lineage>
</organism>
<dbReference type="Proteomes" id="UP000005090">
    <property type="component" value="Chromosome"/>
</dbReference>